<sequence>MFWNCQSLNSFWKNISEVLSYMCRKLIASPFISIFGVPPPEITVPAPQAKAIAFASLMACRLILLQWKSDKPPSFDSWIREMLSMLQLEKLRYSRANCLENFRVTWSLFFEYVQNLYEKKLQNCDFQPEGHLQQTFRCHTDVWLVPWKNQTETLLLLCKPHTCN</sequence>
<dbReference type="SUPFAM" id="SSF54403">
    <property type="entry name" value="Cystatin/monellin"/>
    <property type="match status" value="1"/>
</dbReference>
<evidence type="ECO:0000313" key="2">
    <source>
        <dbReference type="Proteomes" id="UP000265080"/>
    </source>
</evidence>
<reference evidence="1" key="2">
    <citation type="submission" date="2025-08" db="UniProtKB">
        <authorList>
            <consortium name="Ensembl"/>
        </authorList>
    </citation>
    <scope>IDENTIFICATION</scope>
</reference>
<reference evidence="1 2" key="1">
    <citation type="submission" date="2018-03" db="EMBL/GenBank/DDBJ databases">
        <title>Finding Nemo's genes: A chromosome-scale reference assembly of the genome of the orange clownfish Amphiprion percula.</title>
        <authorList>
            <person name="Lehmann R."/>
        </authorList>
    </citation>
    <scope>NUCLEOTIDE SEQUENCE</scope>
</reference>
<accession>A0A3P8TIR9</accession>
<dbReference type="Gene3D" id="3.10.450.10">
    <property type="match status" value="1"/>
</dbReference>
<name>A0A3P8TIR9_AMPPE</name>
<dbReference type="OMA" id="GFEERWE"/>
<reference evidence="1" key="3">
    <citation type="submission" date="2025-09" db="UniProtKB">
        <authorList>
            <consortium name="Ensembl"/>
        </authorList>
    </citation>
    <scope>IDENTIFICATION</scope>
</reference>
<dbReference type="InterPro" id="IPR046350">
    <property type="entry name" value="Cystatin_sf"/>
</dbReference>
<evidence type="ECO:0000313" key="1">
    <source>
        <dbReference type="Ensembl" id="ENSAPEP00000023513.1"/>
    </source>
</evidence>
<organism evidence="1 2">
    <name type="scientific">Amphiprion percula</name>
    <name type="common">Orange clownfish</name>
    <name type="synonym">Lutjanus percula</name>
    <dbReference type="NCBI Taxonomy" id="161767"/>
    <lineage>
        <taxon>Eukaryota</taxon>
        <taxon>Metazoa</taxon>
        <taxon>Chordata</taxon>
        <taxon>Craniata</taxon>
        <taxon>Vertebrata</taxon>
        <taxon>Euteleostomi</taxon>
        <taxon>Actinopterygii</taxon>
        <taxon>Neopterygii</taxon>
        <taxon>Teleostei</taxon>
        <taxon>Neoteleostei</taxon>
        <taxon>Acanthomorphata</taxon>
        <taxon>Ovalentaria</taxon>
        <taxon>Pomacentridae</taxon>
        <taxon>Amphiprion</taxon>
    </lineage>
</organism>
<dbReference type="Ensembl" id="ENSAPET00000024141.1">
    <property type="protein sequence ID" value="ENSAPEP00000023513.1"/>
    <property type="gene ID" value="ENSAPEG00000016731.1"/>
</dbReference>
<proteinExistence type="predicted"/>
<dbReference type="Proteomes" id="UP000265080">
    <property type="component" value="Chromosome 20"/>
</dbReference>
<protein>
    <submittedName>
        <fullName evidence="1">Uncharacterized protein</fullName>
    </submittedName>
</protein>
<dbReference type="GeneTree" id="ENSGT01120000277974"/>
<dbReference type="AlphaFoldDB" id="A0A3P8TIR9"/>
<keyword evidence="2" id="KW-1185">Reference proteome</keyword>